<feature type="domain" description="HTH lacI-type" evidence="5">
    <location>
        <begin position="2"/>
        <end position="56"/>
    </location>
</feature>
<dbReference type="SUPFAM" id="SSF47413">
    <property type="entry name" value="lambda repressor-like DNA-binding domains"/>
    <property type="match status" value="1"/>
</dbReference>
<gene>
    <name evidence="6" type="ORF">JCM9152_121</name>
</gene>
<organism evidence="6 7">
    <name type="scientific">Halalkalibacter hemicellulosilyticusJCM 9152</name>
    <dbReference type="NCBI Taxonomy" id="1236971"/>
    <lineage>
        <taxon>Bacteria</taxon>
        <taxon>Bacillati</taxon>
        <taxon>Bacillota</taxon>
        <taxon>Bacilli</taxon>
        <taxon>Bacillales</taxon>
        <taxon>Bacillaceae</taxon>
        <taxon>Halalkalibacter</taxon>
    </lineage>
</organism>
<keyword evidence="1" id="KW-0678">Repressor</keyword>
<dbReference type="Pfam" id="PF00356">
    <property type="entry name" value="LacI"/>
    <property type="match status" value="1"/>
</dbReference>
<dbReference type="PANTHER" id="PTHR30146">
    <property type="entry name" value="LACI-RELATED TRANSCRIPTIONAL REPRESSOR"/>
    <property type="match status" value="1"/>
</dbReference>
<evidence type="ECO:0000313" key="7">
    <source>
        <dbReference type="Proteomes" id="UP000018895"/>
    </source>
</evidence>
<dbReference type="SMART" id="SM00354">
    <property type="entry name" value="HTH_LACI"/>
    <property type="match status" value="1"/>
</dbReference>
<dbReference type="PROSITE" id="PS00356">
    <property type="entry name" value="HTH_LACI_1"/>
    <property type="match status" value="1"/>
</dbReference>
<keyword evidence="2" id="KW-0805">Transcription regulation</keyword>
<dbReference type="CDD" id="cd01392">
    <property type="entry name" value="HTH_LacI"/>
    <property type="match status" value="1"/>
</dbReference>
<dbReference type="InterPro" id="IPR028082">
    <property type="entry name" value="Peripla_BP_I"/>
</dbReference>
<dbReference type="RefSeq" id="WP_035339749.1">
    <property type="nucleotide sequence ID" value="NZ_BAUU01000001.1"/>
</dbReference>
<evidence type="ECO:0000256" key="2">
    <source>
        <dbReference type="ARBA" id="ARBA00023015"/>
    </source>
</evidence>
<dbReference type="AlphaFoldDB" id="W4Q9X6"/>
<dbReference type="InterPro" id="IPR046335">
    <property type="entry name" value="LacI/GalR-like_sensor"/>
</dbReference>
<dbReference type="Pfam" id="PF13377">
    <property type="entry name" value="Peripla_BP_3"/>
    <property type="match status" value="1"/>
</dbReference>
<comment type="caution">
    <text evidence="6">The sequence shown here is derived from an EMBL/GenBank/DDBJ whole genome shotgun (WGS) entry which is preliminary data.</text>
</comment>
<dbReference type="OrthoDB" id="9796186at2"/>
<reference evidence="6" key="1">
    <citation type="journal article" date="2014" name="Genome Announc.">
        <title>Draft Genome Sequences of Three Alkaliphilic Bacillus Strains, Bacillus wakoensis JCM 9140T, Bacillus akibai JCM 9157T, and Bacillus hemicellulosilyticus JCM 9152T.</title>
        <authorList>
            <person name="Yuki M."/>
            <person name="Oshima K."/>
            <person name="Suda W."/>
            <person name="Oshida Y."/>
            <person name="Kitamura K."/>
            <person name="Iida T."/>
            <person name="Hattori M."/>
            <person name="Ohkuma M."/>
        </authorList>
    </citation>
    <scope>NUCLEOTIDE SEQUENCE [LARGE SCALE GENOMIC DNA]</scope>
    <source>
        <strain evidence="6">JCM 9152</strain>
    </source>
</reference>
<evidence type="ECO:0000259" key="5">
    <source>
        <dbReference type="PROSITE" id="PS50932"/>
    </source>
</evidence>
<dbReference type="EMBL" id="BAUU01000001">
    <property type="protein sequence ID" value="GAE28787.1"/>
    <property type="molecule type" value="Genomic_DNA"/>
</dbReference>
<dbReference type="Gene3D" id="1.10.260.40">
    <property type="entry name" value="lambda repressor-like DNA-binding domains"/>
    <property type="match status" value="1"/>
</dbReference>
<evidence type="ECO:0000256" key="4">
    <source>
        <dbReference type="ARBA" id="ARBA00023163"/>
    </source>
</evidence>
<dbReference type="SUPFAM" id="SSF53822">
    <property type="entry name" value="Periplasmic binding protein-like I"/>
    <property type="match status" value="1"/>
</dbReference>
<dbReference type="CDD" id="cd06267">
    <property type="entry name" value="PBP1_LacI_sugar_binding-like"/>
    <property type="match status" value="1"/>
</dbReference>
<dbReference type="PANTHER" id="PTHR30146:SF148">
    <property type="entry name" value="HTH-TYPE TRANSCRIPTIONAL REPRESSOR PURR-RELATED"/>
    <property type="match status" value="1"/>
</dbReference>
<evidence type="ECO:0000256" key="3">
    <source>
        <dbReference type="ARBA" id="ARBA00023125"/>
    </source>
</evidence>
<protein>
    <submittedName>
        <fullName evidence="6">Ribose operon repressor</fullName>
    </submittedName>
</protein>
<dbReference type="PROSITE" id="PS50932">
    <property type="entry name" value="HTH_LACI_2"/>
    <property type="match status" value="1"/>
</dbReference>
<dbReference type="STRING" id="1236971.JCM9152_121"/>
<dbReference type="GO" id="GO:0003700">
    <property type="term" value="F:DNA-binding transcription factor activity"/>
    <property type="evidence" value="ECO:0007669"/>
    <property type="project" value="TreeGrafter"/>
</dbReference>
<name>W4Q9X6_9BACI</name>
<keyword evidence="7" id="KW-1185">Reference proteome</keyword>
<sequence length="333" mass="37405">MASIKDVAKVAKVSTATVSHVINGTRYVANETKDKVFLAMKELDYKPNLVAKSLRSRKSMIIGLIVPMQYTDTSNFFFMSIANGIETIVKQQGYNLILGNSHENIQTEIEQIKLFNSQLIDGLIIAPTADNMEPYLEHFNGEYPVVFIDRKPVGYNGDLVIADSYNSTLEAITLLMKKGHKKIGFITGKLGISTSDERLTAYKKAYEQNDLPIDTLCIKEGESCFDSGYKFAEELVENQKITAIFVANNVMTMGALRYLNENHLKVPDDVAIIGFDDYDWMKITSPPISVIKQPSFEMGEEAVRILLERIENGKEYEGEQVLLPSEFISRKSV</sequence>
<dbReference type="GO" id="GO:0000976">
    <property type="term" value="F:transcription cis-regulatory region binding"/>
    <property type="evidence" value="ECO:0007669"/>
    <property type="project" value="TreeGrafter"/>
</dbReference>
<dbReference type="Proteomes" id="UP000018895">
    <property type="component" value="Unassembled WGS sequence"/>
</dbReference>
<dbReference type="InterPro" id="IPR000843">
    <property type="entry name" value="HTH_LacI"/>
</dbReference>
<dbReference type="Gene3D" id="3.40.50.2300">
    <property type="match status" value="2"/>
</dbReference>
<accession>W4Q9X6</accession>
<keyword evidence="3" id="KW-0238">DNA-binding</keyword>
<keyword evidence="4" id="KW-0804">Transcription</keyword>
<evidence type="ECO:0000313" key="6">
    <source>
        <dbReference type="EMBL" id="GAE28787.1"/>
    </source>
</evidence>
<evidence type="ECO:0000256" key="1">
    <source>
        <dbReference type="ARBA" id="ARBA00022491"/>
    </source>
</evidence>
<dbReference type="InterPro" id="IPR010982">
    <property type="entry name" value="Lambda_DNA-bd_dom_sf"/>
</dbReference>
<proteinExistence type="predicted"/>